<feature type="binding site" evidence="11">
    <location>
        <position position="133"/>
    </location>
    <ligand>
        <name>K(+)</name>
        <dbReference type="ChEBI" id="CHEBI:29103"/>
    </ligand>
</feature>
<feature type="transmembrane region" description="Helical" evidence="12">
    <location>
        <begin position="475"/>
        <end position="503"/>
    </location>
</feature>
<keyword evidence="8 10" id="KW-0406">Ion transport</keyword>
<sequence length="505" mass="55425">MQHAPPELFRAPSHATKKRHVRHSRRRALLFLQSILLYSITIAAFIPSVILYFEGDADWQGFLYSSAITGFIATTCYIASRGDHHPLQPKQMFLATTLSWLNISFFACLPMVLGSSHMSFTDAVFESISGITTTGASIVSDIDGLSMGIKLWRGILQWIGGVGIIVMAIAILPFLQIGGMRMFKTESSDTSDKVLPRAGSVAIATSIVYVILTAACIFCYWIAGMLPFDALVHAMTTVSTGGFANYGTSFAIYDQTPWILWLSSAFMIISALPFVLYIRFYHGDRTSLFNDMQVRSFVSFIAIITLILTTQLWMTTDRSYFSSLTHTLFNLVSVITTSGYASEDYTQWGYFALIIFFYITFIGGCSGSTAGGIKVFRFQLARIIIKNQLRELGHTSAVVPYRYNGKTLDDSSIRSTIAFCALFFATIAVLATLLALVGLDPITALTGAATAVANVGPGLGDVIGPAGSFASLPDVAKWLLCIGMLLGRLEIITVLILFTPYYWRQ</sequence>
<keyword evidence="10" id="KW-0997">Cell inner membrane</keyword>
<evidence type="ECO:0000256" key="6">
    <source>
        <dbReference type="ARBA" id="ARBA00022958"/>
    </source>
</evidence>
<evidence type="ECO:0000313" key="13">
    <source>
        <dbReference type="EMBL" id="ROS01440.1"/>
    </source>
</evidence>
<feature type="binding site" evidence="11">
    <location>
        <position position="134"/>
    </location>
    <ligand>
        <name>K(+)</name>
        <dbReference type="ChEBI" id="CHEBI:29103"/>
    </ligand>
</feature>
<evidence type="ECO:0000256" key="2">
    <source>
        <dbReference type="ARBA" id="ARBA00022448"/>
    </source>
</evidence>
<keyword evidence="7 12" id="KW-1133">Transmembrane helix</keyword>
<protein>
    <recommendedName>
        <fullName evidence="10">Trk system potassium uptake protein</fullName>
    </recommendedName>
</protein>
<keyword evidence="6 10" id="KW-0630">Potassium</keyword>
<dbReference type="Pfam" id="PF02386">
    <property type="entry name" value="TrkH"/>
    <property type="match status" value="1"/>
</dbReference>
<comment type="caution">
    <text evidence="13">The sequence shown here is derived from an EMBL/GenBank/DDBJ whole genome shotgun (WGS) entry which is preliminary data.</text>
</comment>
<keyword evidence="3 10" id="KW-1003">Cell membrane</keyword>
<reference evidence="13 14" key="1">
    <citation type="submission" date="2018-11" db="EMBL/GenBank/DDBJ databases">
        <title>Genomic Encyclopedia of Type Strains, Phase IV (KMG-IV): sequencing the most valuable type-strain genomes for metagenomic binning, comparative biology and taxonomic classification.</title>
        <authorList>
            <person name="Goeker M."/>
        </authorList>
    </citation>
    <scope>NUCLEOTIDE SEQUENCE [LARGE SCALE GENOMIC DNA]</scope>
    <source>
        <strain evidence="13 14">DSM 100316</strain>
    </source>
</reference>
<dbReference type="GO" id="GO:0015379">
    <property type="term" value="F:potassium:chloride symporter activity"/>
    <property type="evidence" value="ECO:0007669"/>
    <property type="project" value="InterPro"/>
</dbReference>
<feature type="transmembrane region" description="Helical" evidence="12">
    <location>
        <begin position="294"/>
        <end position="314"/>
    </location>
</feature>
<dbReference type="Proteomes" id="UP000275394">
    <property type="component" value="Unassembled WGS sequence"/>
</dbReference>
<evidence type="ECO:0000256" key="5">
    <source>
        <dbReference type="ARBA" id="ARBA00022692"/>
    </source>
</evidence>
<dbReference type="PIRSF" id="PIRSF006247">
    <property type="entry name" value="TrkH"/>
    <property type="match status" value="1"/>
</dbReference>
<feature type="binding site" evidence="11">
    <location>
        <position position="337"/>
    </location>
    <ligand>
        <name>K(+)</name>
        <dbReference type="ChEBI" id="CHEBI:29103"/>
    </ligand>
</feature>
<comment type="similarity">
    <text evidence="10">Belongs to the TrkH potassium transport family.</text>
</comment>
<dbReference type="GO" id="GO:0005886">
    <property type="term" value="C:plasma membrane"/>
    <property type="evidence" value="ECO:0007669"/>
    <property type="project" value="UniProtKB-SubCell"/>
</dbReference>
<dbReference type="GO" id="GO:0046872">
    <property type="term" value="F:metal ion binding"/>
    <property type="evidence" value="ECO:0007669"/>
    <property type="project" value="UniProtKB-KW"/>
</dbReference>
<gene>
    <name evidence="13" type="ORF">EDC56_1881</name>
</gene>
<evidence type="ECO:0000256" key="10">
    <source>
        <dbReference type="PIRNR" id="PIRNR006247"/>
    </source>
</evidence>
<evidence type="ECO:0000256" key="1">
    <source>
        <dbReference type="ARBA" id="ARBA00004651"/>
    </source>
</evidence>
<dbReference type="InterPro" id="IPR004772">
    <property type="entry name" value="TrkH"/>
</dbReference>
<feature type="transmembrane region" description="Helical" evidence="12">
    <location>
        <begin position="59"/>
        <end position="80"/>
    </location>
</feature>
<evidence type="ECO:0000256" key="12">
    <source>
        <dbReference type="SAM" id="Phobius"/>
    </source>
</evidence>
<accession>A0A3N2DNS7</accession>
<feature type="binding site" evidence="11">
    <location>
        <position position="241"/>
    </location>
    <ligand>
        <name>K(+)</name>
        <dbReference type="ChEBI" id="CHEBI:29103"/>
    </ligand>
</feature>
<evidence type="ECO:0000256" key="11">
    <source>
        <dbReference type="PIRSR" id="PIRSR006247-1"/>
    </source>
</evidence>
<proteinExistence type="inferred from homology"/>
<feature type="binding site" evidence="11">
    <location>
        <position position="455"/>
    </location>
    <ligand>
        <name>K(+)</name>
        <dbReference type="ChEBI" id="CHEBI:29103"/>
    </ligand>
</feature>
<name>A0A3N2DNS7_9GAMM</name>
<dbReference type="InterPro" id="IPR003445">
    <property type="entry name" value="Cat_transpt"/>
</dbReference>
<feature type="binding site" evidence="11">
    <location>
        <position position="454"/>
    </location>
    <ligand>
        <name>K(+)</name>
        <dbReference type="ChEBI" id="CHEBI:29103"/>
    </ligand>
</feature>
<dbReference type="AlphaFoldDB" id="A0A3N2DNS7"/>
<organism evidence="13 14">
    <name type="scientific">Sinobacterium caligoides</name>
    <dbReference type="NCBI Taxonomy" id="933926"/>
    <lineage>
        <taxon>Bacteria</taxon>
        <taxon>Pseudomonadati</taxon>
        <taxon>Pseudomonadota</taxon>
        <taxon>Gammaproteobacteria</taxon>
        <taxon>Cellvibrionales</taxon>
        <taxon>Spongiibacteraceae</taxon>
        <taxon>Sinobacterium</taxon>
    </lineage>
</organism>
<keyword evidence="4 10" id="KW-0633">Potassium transport</keyword>
<evidence type="ECO:0000313" key="14">
    <source>
        <dbReference type="Proteomes" id="UP000275394"/>
    </source>
</evidence>
<evidence type="ECO:0000256" key="9">
    <source>
        <dbReference type="ARBA" id="ARBA00023136"/>
    </source>
</evidence>
<evidence type="ECO:0000256" key="8">
    <source>
        <dbReference type="ARBA" id="ARBA00023065"/>
    </source>
</evidence>
<feature type="transmembrane region" description="Helical" evidence="12">
    <location>
        <begin position="155"/>
        <end position="177"/>
    </location>
</feature>
<dbReference type="RefSeq" id="WP_123712231.1">
    <property type="nucleotide sequence ID" value="NZ_RKHR01000004.1"/>
</dbReference>
<dbReference type="EMBL" id="RKHR01000004">
    <property type="protein sequence ID" value="ROS01440.1"/>
    <property type="molecule type" value="Genomic_DNA"/>
</dbReference>
<keyword evidence="2 10" id="KW-0813">Transport</keyword>
<feature type="transmembrane region" description="Helical" evidence="12">
    <location>
        <begin position="416"/>
        <end position="437"/>
    </location>
</feature>
<feature type="transmembrane region" description="Helical" evidence="12">
    <location>
        <begin position="198"/>
        <end position="223"/>
    </location>
</feature>
<feature type="transmembrane region" description="Helical" evidence="12">
    <location>
        <begin position="258"/>
        <end position="282"/>
    </location>
</feature>
<evidence type="ECO:0000256" key="7">
    <source>
        <dbReference type="ARBA" id="ARBA00022989"/>
    </source>
</evidence>
<keyword evidence="11" id="KW-0479">Metal-binding</keyword>
<dbReference type="PANTHER" id="PTHR32024:SF3">
    <property type="entry name" value="TRK SYSTEM POTASSIUM UPTAKE PROTEIN"/>
    <property type="match status" value="1"/>
</dbReference>
<evidence type="ECO:0000256" key="4">
    <source>
        <dbReference type="ARBA" id="ARBA00022538"/>
    </source>
</evidence>
<keyword evidence="14" id="KW-1185">Reference proteome</keyword>
<evidence type="ECO:0000256" key="3">
    <source>
        <dbReference type="ARBA" id="ARBA00022475"/>
    </source>
</evidence>
<dbReference type="PANTHER" id="PTHR32024">
    <property type="entry name" value="TRK SYSTEM POTASSIUM UPTAKE PROTEIN TRKG-RELATED"/>
    <property type="match status" value="1"/>
</dbReference>
<keyword evidence="5 12" id="KW-0812">Transmembrane</keyword>
<comment type="function">
    <text evidence="10">Low-affinity potassium transport system. Interacts with Trk system potassium uptake protein TrkA.</text>
</comment>
<keyword evidence="9 10" id="KW-0472">Membrane</keyword>
<feature type="transmembrane region" description="Helical" evidence="12">
    <location>
        <begin position="92"/>
        <end position="113"/>
    </location>
</feature>
<dbReference type="OrthoDB" id="9810952at2"/>
<feature type="transmembrane region" description="Helical" evidence="12">
    <location>
        <begin position="348"/>
        <end position="376"/>
    </location>
</feature>
<feature type="transmembrane region" description="Helical" evidence="12">
    <location>
        <begin position="28"/>
        <end position="53"/>
    </location>
</feature>
<comment type="subcellular location">
    <subcellularLocation>
        <location evidence="10">Cell inner membrane</location>
        <topology evidence="10">Multi-pass membrane protein</topology>
    </subcellularLocation>
    <subcellularLocation>
        <location evidence="1">Cell membrane</location>
        <topology evidence="1">Multi-pass membrane protein</topology>
    </subcellularLocation>
</comment>